<sequence>MDVRSEQAKFQGEGVVVSAMVRDEQAEWTKSTAYRKSNPDRRAKTTGNVANTDKSIDVIPLVEGSTFTVDSHVLANISGDHRAISIQEKTGDGRGSARAKFNDWNNNRGKGIKEVNVKGLRVRKKVDVRLPNRVLLSDWVQLTSNQLQLAVDSSRVRIGDGNAMEEDGREADSP</sequence>
<gene>
    <name evidence="1" type="ORF">V6N12_009788</name>
</gene>
<keyword evidence="2" id="KW-1185">Reference proteome</keyword>
<proteinExistence type="predicted"/>
<organism evidence="1 2">
    <name type="scientific">Hibiscus sabdariffa</name>
    <name type="common">roselle</name>
    <dbReference type="NCBI Taxonomy" id="183260"/>
    <lineage>
        <taxon>Eukaryota</taxon>
        <taxon>Viridiplantae</taxon>
        <taxon>Streptophyta</taxon>
        <taxon>Embryophyta</taxon>
        <taxon>Tracheophyta</taxon>
        <taxon>Spermatophyta</taxon>
        <taxon>Magnoliopsida</taxon>
        <taxon>eudicotyledons</taxon>
        <taxon>Gunneridae</taxon>
        <taxon>Pentapetalae</taxon>
        <taxon>rosids</taxon>
        <taxon>malvids</taxon>
        <taxon>Malvales</taxon>
        <taxon>Malvaceae</taxon>
        <taxon>Malvoideae</taxon>
        <taxon>Hibiscus</taxon>
    </lineage>
</organism>
<evidence type="ECO:0000313" key="1">
    <source>
        <dbReference type="EMBL" id="KAK8557558.1"/>
    </source>
</evidence>
<evidence type="ECO:0000313" key="2">
    <source>
        <dbReference type="Proteomes" id="UP001472677"/>
    </source>
</evidence>
<name>A0ABR2EBQ6_9ROSI</name>
<protein>
    <submittedName>
        <fullName evidence="1">Uncharacterized protein</fullName>
    </submittedName>
</protein>
<dbReference type="Proteomes" id="UP001472677">
    <property type="component" value="Unassembled WGS sequence"/>
</dbReference>
<comment type="caution">
    <text evidence="1">The sequence shown here is derived from an EMBL/GenBank/DDBJ whole genome shotgun (WGS) entry which is preliminary data.</text>
</comment>
<accession>A0ABR2EBQ6</accession>
<reference evidence="1 2" key="1">
    <citation type="journal article" date="2024" name="G3 (Bethesda)">
        <title>Genome assembly of Hibiscus sabdariffa L. provides insights into metabolisms of medicinal natural products.</title>
        <authorList>
            <person name="Kim T."/>
        </authorList>
    </citation>
    <scope>NUCLEOTIDE SEQUENCE [LARGE SCALE GENOMIC DNA]</scope>
    <source>
        <strain evidence="1">TK-2024</strain>
        <tissue evidence="1">Old leaves</tissue>
    </source>
</reference>
<dbReference type="EMBL" id="JBBPBM010000016">
    <property type="protein sequence ID" value="KAK8557558.1"/>
    <property type="molecule type" value="Genomic_DNA"/>
</dbReference>